<gene>
    <name evidence="4" type="ORF">OTU49_015570</name>
</gene>
<keyword evidence="2" id="KW-0238">DNA-binding</keyword>
<comment type="subcellular location">
    <subcellularLocation>
        <location evidence="1">Nucleus</location>
    </subcellularLocation>
</comment>
<name>A0AAW0YDE8_CHEQU</name>
<accession>A0AAW0YDE8</accession>
<protein>
    <submittedName>
        <fullName evidence="4">Uncharacterized protein</fullName>
    </submittedName>
</protein>
<dbReference type="InterPro" id="IPR051762">
    <property type="entry name" value="UBF1"/>
</dbReference>
<evidence type="ECO:0000313" key="4">
    <source>
        <dbReference type="EMBL" id="KAK8749821.1"/>
    </source>
</evidence>
<keyword evidence="5" id="KW-1185">Reference proteome</keyword>
<keyword evidence="3" id="KW-0539">Nucleus</keyword>
<evidence type="ECO:0000256" key="1">
    <source>
        <dbReference type="ARBA" id="ARBA00004123"/>
    </source>
</evidence>
<dbReference type="PANTHER" id="PTHR46318:SF3">
    <property type="entry name" value="UPSTREAM BINDING TRANSCRIPTION FACTOR"/>
    <property type="match status" value="1"/>
</dbReference>
<comment type="caution">
    <text evidence="4">The sequence shown here is derived from an EMBL/GenBank/DDBJ whole genome shotgun (WGS) entry which is preliminary data.</text>
</comment>
<proteinExistence type="predicted"/>
<dbReference type="EMBL" id="JARKIK010000009">
    <property type="protein sequence ID" value="KAK8749821.1"/>
    <property type="molecule type" value="Genomic_DNA"/>
</dbReference>
<evidence type="ECO:0000256" key="2">
    <source>
        <dbReference type="ARBA" id="ARBA00023125"/>
    </source>
</evidence>
<dbReference type="GO" id="GO:0003677">
    <property type="term" value="F:DNA binding"/>
    <property type="evidence" value="ECO:0007669"/>
    <property type="project" value="UniProtKB-KW"/>
</dbReference>
<dbReference type="AlphaFoldDB" id="A0AAW0YDE8"/>
<sequence length="101" mass="11798">MCTLSVSESQSWTKQDELQLLTNMKAQLPRKDKVSYRTRLKYFNWQAVTIENFTADECKSHFQEILTGIKSVKTLTMVLDEVVENLPEISLKKRKILLPIH</sequence>
<dbReference type="PANTHER" id="PTHR46318">
    <property type="entry name" value="UPSTREAM BINDING TRANSCRIPTION FACTOR"/>
    <property type="match status" value="1"/>
</dbReference>
<dbReference type="Proteomes" id="UP001445076">
    <property type="component" value="Unassembled WGS sequence"/>
</dbReference>
<reference evidence="4 5" key="1">
    <citation type="journal article" date="2024" name="BMC Genomics">
        <title>Genome assembly of redclaw crayfish (Cherax quadricarinatus) provides insights into its immune adaptation and hypoxia tolerance.</title>
        <authorList>
            <person name="Liu Z."/>
            <person name="Zheng J."/>
            <person name="Li H."/>
            <person name="Fang K."/>
            <person name="Wang S."/>
            <person name="He J."/>
            <person name="Zhou D."/>
            <person name="Weng S."/>
            <person name="Chi M."/>
            <person name="Gu Z."/>
            <person name="He J."/>
            <person name="Li F."/>
            <person name="Wang M."/>
        </authorList>
    </citation>
    <scope>NUCLEOTIDE SEQUENCE [LARGE SCALE GENOMIC DNA]</scope>
    <source>
        <strain evidence="4">ZL_2023a</strain>
    </source>
</reference>
<evidence type="ECO:0000313" key="5">
    <source>
        <dbReference type="Proteomes" id="UP001445076"/>
    </source>
</evidence>
<organism evidence="4 5">
    <name type="scientific">Cherax quadricarinatus</name>
    <name type="common">Australian red claw crayfish</name>
    <dbReference type="NCBI Taxonomy" id="27406"/>
    <lineage>
        <taxon>Eukaryota</taxon>
        <taxon>Metazoa</taxon>
        <taxon>Ecdysozoa</taxon>
        <taxon>Arthropoda</taxon>
        <taxon>Crustacea</taxon>
        <taxon>Multicrustacea</taxon>
        <taxon>Malacostraca</taxon>
        <taxon>Eumalacostraca</taxon>
        <taxon>Eucarida</taxon>
        <taxon>Decapoda</taxon>
        <taxon>Pleocyemata</taxon>
        <taxon>Astacidea</taxon>
        <taxon>Parastacoidea</taxon>
        <taxon>Parastacidae</taxon>
        <taxon>Cherax</taxon>
    </lineage>
</organism>
<dbReference type="GO" id="GO:0005634">
    <property type="term" value="C:nucleus"/>
    <property type="evidence" value="ECO:0007669"/>
    <property type="project" value="UniProtKB-SubCell"/>
</dbReference>
<evidence type="ECO:0000256" key="3">
    <source>
        <dbReference type="ARBA" id="ARBA00023242"/>
    </source>
</evidence>